<gene>
    <name evidence="1" type="ORF">GYMLUDRAFT_76113</name>
</gene>
<accession>A0A0D0BN11</accession>
<dbReference type="Proteomes" id="UP000053593">
    <property type="component" value="Unassembled WGS sequence"/>
</dbReference>
<reference evidence="1 2" key="1">
    <citation type="submission" date="2014-04" db="EMBL/GenBank/DDBJ databases">
        <title>Evolutionary Origins and Diversification of the Mycorrhizal Mutualists.</title>
        <authorList>
            <consortium name="DOE Joint Genome Institute"/>
            <consortium name="Mycorrhizal Genomics Consortium"/>
            <person name="Kohler A."/>
            <person name="Kuo A."/>
            <person name="Nagy L.G."/>
            <person name="Floudas D."/>
            <person name="Copeland A."/>
            <person name="Barry K.W."/>
            <person name="Cichocki N."/>
            <person name="Veneault-Fourrey C."/>
            <person name="LaButti K."/>
            <person name="Lindquist E.A."/>
            <person name="Lipzen A."/>
            <person name="Lundell T."/>
            <person name="Morin E."/>
            <person name="Murat C."/>
            <person name="Riley R."/>
            <person name="Ohm R."/>
            <person name="Sun H."/>
            <person name="Tunlid A."/>
            <person name="Henrissat B."/>
            <person name="Grigoriev I.V."/>
            <person name="Hibbett D.S."/>
            <person name="Martin F."/>
        </authorList>
    </citation>
    <scope>NUCLEOTIDE SEQUENCE [LARGE SCALE GENOMIC DNA]</scope>
    <source>
        <strain evidence="1 2">FD-317 M1</strain>
    </source>
</reference>
<protein>
    <submittedName>
        <fullName evidence="1">Uncharacterized protein</fullName>
    </submittedName>
</protein>
<evidence type="ECO:0000313" key="1">
    <source>
        <dbReference type="EMBL" id="KIK56346.1"/>
    </source>
</evidence>
<dbReference type="EMBL" id="KN834798">
    <property type="protein sequence ID" value="KIK56346.1"/>
    <property type="molecule type" value="Genomic_DNA"/>
</dbReference>
<evidence type="ECO:0000313" key="2">
    <source>
        <dbReference type="Proteomes" id="UP000053593"/>
    </source>
</evidence>
<dbReference type="AlphaFoldDB" id="A0A0D0BN11"/>
<dbReference type="HOGENOM" id="CLU_1272431_0_0_1"/>
<organism evidence="1 2">
    <name type="scientific">Collybiopsis luxurians FD-317 M1</name>
    <dbReference type="NCBI Taxonomy" id="944289"/>
    <lineage>
        <taxon>Eukaryota</taxon>
        <taxon>Fungi</taxon>
        <taxon>Dikarya</taxon>
        <taxon>Basidiomycota</taxon>
        <taxon>Agaricomycotina</taxon>
        <taxon>Agaricomycetes</taxon>
        <taxon>Agaricomycetidae</taxon>
        <taxon>Agaricales</taxon>
        <taxon>Marasmiineae</taxon>
        <taxon>Omphalotaceae</taxon>
        <taxon>Collybiopsis</taxon>
        <taxon>Collybiopsis luxurians</taxon>
    </lineage>
</organism>
<keyword evidence="2" id="KW-1185">Reference proteome</keyword>
<proteinExistence type="predicted"/>
<name>A0A0D0BN11_9AGAR</name>
<sequence>MASVAHALPNPTDLTTFISGDGAPGTPLSPAEISAFRARKNVTMDSTSIQGRALTEDQVFADAPYSQHLEVEWQFATETSQSGGACGEGPCISQEPSYHVFITYYTGWDQSTPVCTATYDITTAQQSGTLASTSYSACWGLVSVGFGSNSISGTVTTTGCMSGGCWTASSPPHDSNPGVINFARTYWWHGATGSGESCTTHSGAPSVCSCSSNCGPY</sequence>